<dbReference type="EMBL" id="JAAGUZ010000025">
    <property type="protein sequence ID" value="NEW45010.1"/>
    <property type="molecule type" value="Genomic_DNA"/>
</dbReference>
<evidence type="ECO:0000313" key="2">
    <source>
        <dbReference type="Proteomes" id="UP000468928"/>
    </source>
</evidence>
<dbReference type="RefSeq" id="WP_163828845.1">
    <property type="nucleotide sequence ID" value="NZ_JAAGUZ010000025.1"/>
</dbReference>
<protein>
    <submittedName>
        <fullName evidence="1">Uncharacterized protein</fullName>
    </submittedName>
</protein>
<dbReference type="AlphaFoldDB" id="A0A6P1D7R0"/>
<sequence length="426" mass="46745">MSETDLVTRTQLVVLARTLQVPPQHLAPLARLGADQLHQLQDRMMRVLFDQHTETFRRASLLVPIVPLSIGIPLVQRLVPPMVAGRLAGAIGVDHLKKAAEAVSMLDATYAADCAPYLDPRVFAELVDVAPPGPAMSILNEILRRGDYVTAAGFLAAATPPMVSAVEELVDDDAGLIFTAAFAYSADTLSAIVRQLLAGPRQRVPRMMQTVLAGPPALQHAMLAVFCRWEPDVVENVGDIFFGHGSAPAVGRFIRTALSGRAVPELLTIFGRLTPFAHWALAGNPVFADAAVLATVVRALDRRHDPDSWRGLFALSTRLNEPSRRYIAGLLAGLSEETVASLPASATDAHCWPALLKLIAESSTEQQDRIGAIWAQLPPERRGGLHRHIHEHRYDTRLARITEVLDPVSLEEVFYHRRRKVRHRGW</sequence>
<organism evidence="1 2">
    <name type="scientific">Nocardia cyriacigeorgica</name>
    <dbReference type="NCBI Taxonomy" id="135487"/>
    <lineage>
        <taxon>Bacteria</taxon>
        <taxon>Bacillati</taxon>
        <taxon>Actinomycetota</taxon>
        <taxon>Actinomycetes</taxon>
        <taxon>Mycobacteriales</taxon>
        <taxon>Nocardiaceae</taxon>
        <taxon>Nocardia</taxon>
    </lineage>
</organism>
<evidence type="ECO:0000313" key="1">
    <source>
        <dbReference type="EMBL" id="NEW45010.1"/>
    </source>
</evidence>
<accession>A0A6P1D7R0</accession>
<name>A0A6P1D7R0_9NOCA</name>
<proteinExistence type="predicted"/>
<gene>
    <name evidence="1" type="ORF">GV789_11150</name>
</gene>
<dbReference type="Proteomes" id="UP000468928">
    <property type="component" value="Unassembled WGS sequence"/>
</dbReference>
<comment type="caution">
    <text evidence="1">The sequence shown here is derived from an EMBL/GenBank/DDBJ whole genome shotgun (WGS) entry which is preliminary data.</text>
</comment>
<reference evidence="1 2" key="1">
    <citation type="submission" date="2020-01" db="EMBL/GenBank/DDBJ databases">
        <title>Genetics and antimicrobial susceptibilities of Nocardia species isolated from the soil; a comparison with species isolated from humans.</title>
        <authorList>
            <person name="Carrasco G."/>
            <person name="Monzon S."/>
            <person name="Sansegundo M."/>
            <person name="Garcia E."/>
            <person name="Garrido N."/>
            <person name="Medina M.J."/>
            <person name="Villalon P."/>
            <person name="Ramirez-Arocha A.C."/>
            <person name="Jimenez P."/>
            <person name="Cuesta I."/>
            <person name="Valdezate S."/>
        </authorList>
    </citation>
    <scope>NUCLEOTIDE SEQUENCE [LARGE SCALE GENOMIC DNA]</scope>
    <source>
        <strain evidence="1 2">CNM20110639</strain>
    </source>
</reference>